<dbReference type="GO" id="GO:0004515">
    <property type="term" value="F:nicotinate-nucleotide adenylyltransferase activity"/>
    <property type="evidence" value="ECO:0007669"/>
    <property type="project" value="UniProtKB-UniRule"/>
</dbReference>
<keyword evidence="4 11" id="KW-0662">Pyridine nucleotide biosynthesis</keyword>
<dbReference type="Pfam" id="PF01467">
    <property type="entry name" value="CTP_transf_like"/>
    <property type="match status" value="1"/>
</dbReference>
<dbReference type="GO" id="GO:0005524">
    <property type="term" value="F:ATP binding"/>
    <property type="evidence" value="ECO:0007669"/>
    <property type="project" value="UniProtKB-KW"/>
</dbReference>
<dbReference type="EC" id="2.7.7.18" evidence="11"/>
<evidence type="ECO:0000256" key="8">
    <source>
        <dbReference type="ARBA" id="ARBA00022840"/>
    </source>
</evidence>
<proteinExistence type="inferred from homology"/>
<protein>
    <recommendedName>
        <fullName evidence="11">Probable nicotinate-nucleotide adenylyltransferase</fullName>
        <ecNumber evidence="11">2.7.7.18</ecNumber>
    </recommendedName>
    <alternativeName>
        <fullName evidence="11">Deamido-NAD(+) diphosphorylase</fullName>
    </alternativeName>
    <alternativeName>
        <fullName evidence="11">Deamido-NAD(+) pyrophosphorylase</fullName>
    </alternativeName>
    <alternativeName>
        <fullName evidence="11">Nicotinate mononucleotide adenylyltransferase</fullName>
        <shortName evidence="11">NaMN adenylyltransferase</shortName>
    </alternativeName>
</protein>
<dbReference type="NCBIfam" id="TIGR00125">
    <property type="entry name" value="cyt_tran_rel"/>
    <property type="match status" value="1"/>
</dbReference>
<dbReference type="InterPro" id="IPR014729">
    <property type="entry name" value="Rossmann-like_a/b/a_fold"/>
</dbReference>
<name>A0A4Y8L0N2_9BACT</name>
<evidence type="ECO:0000256" key="1">
    <source>
        <dbReference type="ARBA" id="ARBA00002324"/>
    </source>
</evidence>
<keyword evidence="9 11" id="KW-0520">NAD</keyword>
<evidence type="ECO:0000256" key="11">
    <source>
        <dbReference type="HAMAP-Rule" id="MF_00244"/>
    </source>
</evidence>
<keyword evidence="14" id="KW-1185">Reference proteome</keyword>
<evidence type="ECO:0000256" key="4">
    <source>
        <dbReference type="ARBA" id="ARBA00022642"/>
    </source>
</evidence>
<dbReference type="NCBIfam" id="TIGR00482">
    <property type="entry name" value="nicotinate (nicotinamide) nucleotide adenylyltransferase"/>
    <property type="match status" value="1"/>
</dbReference>
<dbReference type="HAMAP" id="MF_00244">
    <property type="entry name" value="NaMN_adenylyltr"/>
    <property type="match status" value="1"/>
</dbReference>
<dbReference type="AlphaFoldDB" id="A0A4Y8L0N2"/>
<dbReference type="RefSeq" id="WP_026625611.1">
    <property type="nucleotide sequence ID" value="NZ_AP028867.1"/>
</dbReference>
<organism evidence="13 14">
    <name type="scientific">Dysgonomonas capnocytophagoides</name>
    <dbReference type="NCBI Taxonomy" id="45254"/>
    <lineage>
        <taxon>Bacteria</taxon>
        <taxon>Pseudomonadati</taxon>
        <taxon>Bacteroidota</taxon>
        <taxon>Bacteroidia</taxon>
        <taxon>Bacteroidales</taxon>
        <taxon>Dysgonomonadaceae</taxon>
        <taxon>Dysgonomonas</taxon>
    </lineage>
</organism>
<dbReference type="UniPathway" id="UPA00253">
    <property type="reaction ID" value="UER00332"/>
</dbReference>
<comment type="catalytic activity">
    <reaction evidence="10 11">
        <text>nicotinate beta-D-ribonucleotide + ATP + H(+) = deamido-NAD(+) + diphosphate</text>
        <dbReference type="Rhea" id="RHEA:22860"/>
        <dbReference type="ChEBI" id="CHEBI:15378"/>
        <dbReference type="ChEBI" id="CHEBI:30616"/>
        <dbReference type="ChEBI" id="CHEBI:33019"/>
        <dbReference type="ChEBI" id="CHEBI:57502"/>
        <dbReference type="ChEBI" id="CHEBI:58437"/>
        <dbReference type="EC" id="2.7.7.18"/>
    </reaction>
</comment>
<evidence type="ECO:0000313" key="13">
    <source>
        <dbReference type="EMBL" id="TFD92982.1"/>
    </source>
</evidence>
<evidence type="ECO:0000256" key="3">
    <source>
        <dbReference type="ARBA" id="ARBA00009014"/>
    </source>
</evidence>
<evidence type="ECO:0000256" key="6">
    <source>
        <dbReference type="ARBA" id="ARBA00022695"/>
    </source>
</evidence>
<keyword evidence="6 11" id="KW-0548">Nucleotidyltransferase</keyword>
<dbReference type="Proteomes" id="UP000297861">
    <property type="component" value="Unassembled WGS sequence"/>
</dbReference>
<dbReference type="PANTHER" id="PTHR39321:SF3">
    <property type="entry name" value="PHOSPHOPANTETHEINE ADENYLYLTRANSFERASE"/>
    <property type="match status" value="1"/>
</dbReference>
<evidence type="ECO:0000256" key="9">
    <source>
        <dbReference type="ARBA" id="ARBA00023027"/>
    </source>
</evidence>
<evidence type="ECO:0000259" key="12">
    <source>
        <dbReference type="Pfam" id="PF01467"/>
    </source>
</evidence>
<reference evidence="13 14" key="1">
    <citation type="submission" date="2019-03" db="EMBL/GenBank/DDBJ databases">
        <title>San Antonio Military Medical Center submission to MRSN (WRAIR), pending publication.</title>
        <authorList>
            <person name="Blyth D.M."/>
            <person name="Mccarthy S.L."/>
            <person name="Schall S.E."/>
            <person name="Stam J.A."/>
            <person name="Ong A.C."/>
            <person name="Mcgann P.T."/>
        </authorList>
    </citation>
    <scope>NUCLEOTIDE SEQUENCE [LARGE SCALE GENOMIC DNA]</scope>
    <source>
        <strain evidence="13 14">MRSN571793</strain>
    </source>
</reference>
<evidence type="ECO:0000256" key="2">
    <source>
        <dbReference type="ARBA" id="ARBA00005019"/>
    </source>
</evidence>
<dbReference type="SUPFAM" id="SSF52374">
    <property type="entry name" value="Nucleotidylyl transferase"/>
    <property type="match status" value="1"/>
</dbReference>
<sequence>MKIGIFSGSFNPIHVGHLILANYITEFTEIDEIWFLVTPQNPLKENAELINEDLRLEMTRLALESYPQFKCSDFEFKLPRPSYTVNTLDALNEKYPEHQFSLIIGADNWDTFHQWKDYKLILDKYHIYVYPRLDAKLTIAKGLRSSVEALESPIIEISSTFIRDSIAEGKNMKAFLSESVYNYIEEKNLYR</sequence>
<dbReference type="EMBL" id="SOML01000015">
    <property type="protein sequence ID" value="TFD92982.1"/>
    <property type="molecule type" value="Genomic_DNA"/>
</dbReference>
<keyword evidence="5 11" id="KW-0808">Transferase</keyword>
<comment type="pathway">
    <text evidence="2 11">Cofactor biosynthesis; NAD(+) biosynthesis; deamido-NAD(+) from nicotinate D-ribonucleotide: step 1/1.</text>
</comment>
<keyword evidence="7 11" id="KW-0547">Nucleotide-binding</keyword>
<comment type="caution">
    <text evidence="13">The sequence shown here is derived from an EMBL/GenBank/DDBJ whole genome shotgun (WGS) entry which is preliminary data.</text>
</comment>
<evidence type="ECO:0000256" key="5">
    <source>
        <dbReference type="ARBA" id="ARBA00022679"/>
    </source>
</evidence>
<gene>
    <name evidence="11" type="primary">nadD</name>
    <name evidence="13" type="ORF">E2605_17865</name>
</gene>
<evidence type="ECO:0000256" key="10">
    <source>
        <dbReference type="ARBA" id="ARBA00048721"/>
    </source>
</evidence>
<dbReference type="CDD" id="cd02165">
    <property type="entry name" value="NMNAT"/>
    <property type="match status" value="1"/>
</dbReference>
<evidence type="ECO:0000313" key="14">
    <source>
        <dbReference type="Proteomes" id="UP000297861"/>
    </source>
</evidence>
<comment type="function">
    <text evidence="1 11">Catalyzes the reversible adenylation of nicotinate mononucleotide (NaMN) to nicotinic acid adenine dinucleotide (NaAD).</text>
</comment>
<accession>A0A4Y8L0N2</accession>
<feature type="domain" description="Cytidyltransferase-like" evidence="12">
    <location>
        <begin position="5"/>
        <end position="163"/>
    </location>
</feature>
<dbReference type="PANTHER" id="PTHR39321">
    <property type="entry name" value="NICOTINATE-NUCLEOTIDE ADENYLYLTRANSFERASE-RELATED"/>
    <property type="match status" value="1"/>
</dbReference>
<dbReference type="Gene3D" id="3.40.50.620">
    <property type="entry name" value="HUPs"/>
    <property type="match status" value="1"/>
</dbReference>
<comment type="similarity">
    <text evidence="3 11">Belongs to the NadD family.</text>
</comment>
<keyword evidence="8 11" id="KW-0067">ATP-binding</keyword>
<dbReference type="STRING" id="1121485.GCA_000426485_01608"/>
<dbReference type="InterPro" id="IPR005248">
    <property type="entry name" value="NadD/NMNAT"/>
</dbReference>
<dbReference type="InterPro" id="IPR004821">
    <property type="entry name" value="Cyt_trans-like"/>
</dbReference>
<dbReference type="OrthoDB" id="5295945at2"/>
<dbReference type="GO" id="GO:0009435">
    <property type="term" value="P:NAD+ biosynthetic process"/>
    <property type="evidence" value="ECO:0007669"/>
    <property type="project" value="UniProtKB-UniRule"/>
</dbReference>
<evidence type="ECO:0000256" key="7">
    <source>
        <dbReference type="ARBA" id="ARBA00022741"/>
    </source>
</evidence>